<evidence type="ECO:0000256" key="6">
    <source>
        <dbReference type="ARBA" id="ARBA00022840"/>
    </source>
</evidence>
<dbReference type="Pfam" id="PF00069">
    <property type="entry name" value="Pkinase"/>
    <property type="match status" value="1"/>
</dbReference>
<dbReference type="PROSITE" id="PS00108">
    <property type="entry name" value="PROTEIN_KINASE_ST"/>
    <property type="match status" value="1"/>
</dbReference>
<dbReference type="InterPro" id="IPR017441">
    <property type="entry name" value="Protein_kinase_ATP_BS"/>
</dbReference>
<name>A0A834XKP9_APHGI</name>
<dbReference type="PANTHER" id="PTHR44329">
    <property type="entry name" value="SERINE/THREONINE-PROTEIN KINASE TNNI3K-RELATED"/>
    <property type="match status" value="1"/>
</dbReference>
<evidence type="ECO:0000256" key="7">
    <source>
        <dbReference type="ARBA" id="ARBA00047899"/>
    </source>
</evidence>
<keyword evidence="5" id="KW-0418">Kinase</keyword>
<reference evidence="13 14" key="1">
    <citation type="submission" date="2020-08" db="EMBL/GenBank/DDBJ databases">
        <title>Aphidius gifuensis genome sequencing and assembly.</title>
        <authorList>
            <person name="Du Z."/>
        </authorList>
    </citation>
    <scope>NUCLEOTIDE SEQUENCE [LARGE SCALE GENOMIC DNA]</scope>
    <source>
        <strain evidence="13">YNYX2018</strain>
        <tissue evidence="13">Adults</tissue>
    </source>
</reference>
<keyword evidence="3" id="KW-0808">Transferase</keyword>
<keyword evidence="2 10" id="KW-0723">Serine/threonine-protein kinase</keyword>
<evidence type="ECO:0000313" key="13">
    <source>
        <dbReference type="EMBL" id="KAF7988695.1"/>
    </source>
</evidence>
<dbReference type="InterPro" id="IPR008271">
    <property type="entry name" value="Ser/Thr_kinase_AS"/>
</dbReference>
<feature type="domain" description="Protein kinase" evidence="12">
    <location>
        <begin position="71"/>
        <end position="318"/>
    </location>
</feature>
<comment type="caution">
    <text evidence="13">The sequence shown here is derived from an EMBL/GenBank/DDBJ whole genome shotgun (WGS) entry which is preliminary data.</text>
</comment>
<dbReference type="PANTHER" id="PTHR44329:SF285">
    <property type="entry name" value="V-MOS MOLONEY MURINE SARCOMA VIRAL ONCO HOMOLOG"/>
    <property type="match status" value="1"/>
</dbReference>
<evidence type="ECO:0000259" key="12">
    <source>
        <dbReference type="PROSITE" id="PS50011"/>
    </source>
</evidence>
<gene>
    <name evidence="13" type="ORF">HCN44_001268</name>
</gene>
<keyword evidence="6 9" id="KW-0067">ATP-binding</keyword>
<evidence type="ECO:0000256" key="5">
    <source>
        <dbReference type="ARBA" id="ARBA00022777"/>
    </source>
</evidence>
<protein>
    <recommendedName>
        <fullName evidence="1">non-specific serine/threonine protein kinase</fullName>
        <ecNumber evidence="1">2.7.11.1</ecNumber>
    </recommendedName>
</protein>
<dbReference type="GO" id="GO:0004674">
    <property type="term" value="F:protein serine/threonine kinase activity"/>
    <property type="evidence" value="ECO:0007669"/>
    <property type="project" value="UniProtKB-KW"/>
</dbReference>
<feature type="region of interest" description="Disordered" evidence="11">
    <location>
        <begin position="12"/>
        <end position="42"/>
    </location>
</feature>
<evidence type="ECO:0000256" key="3">
    <source>
        <dbReference type="ARBA" id="ARBA00022679"/>
    </source>
</evidence>
<dbReference type="Proteomes" id="UP000639338">
    <property type="component" value="Unassembled WGS sequence"/>
</dbReference>
<feature type="compositionally biased region" description="Polar residues" evidence="11">
    <location>
        <begin position="12"/>
        <end position="28"/>
    </location>
</feature>
<dbReference type="InterPro" id="IPR051681">
    <property type="entry name" value="Ser/Thr_Kinases-Pseudokinases"/>
</dbReference>
<dbReference type="Gene3D" id="1.10.510.10">
    <property type="entry name" value="Transferase(Phosphotransferase) domain 1"/>
    <property type="match status" value="1"/>
</dbReference>
<evidence type="ECO:0000256" key="2">
    <source>
        <dbReference type="ARBA" id="ARBA00022527"/>
    </source>
</evidence>
<dbReference type="InterPro" id="IPR011009">
    <property type="entry name" value="Kinase-like_dom_sf"/>
</dbReference>
<evidence type="ECO:0000256" key="11">
    <source>
        <dbReference type="SAM" id="MobiDB-lite"/>
    </source>
</evidence>
<organism evidence="13 14">
    <name type="scientific">Aphidius gifuensis</name>
    <name type="common">Parasitoid wasp</name>
    <dbReference type="NCBI Taxonomy" id="684658"/>
    <lineage>
        <taxon>Eukaryota</taxon>
        <taxon>Metazoa</taxon>
        <taxon>Ecdysozoa</taxon>
        <taxon>Arthropoda</taxon>
        <taxon>Hexapoda</taxon>
        <taxon>Insecta</taxon>
        <taxon>Pterygota</taxon>
        <taxon>Neoptera</taxon>
        <taxon>Endopterygota</taxon>
        <taxon>Hymenoptera</taxon>
        <taxon>Apocrita</taxon>
        <taxon>Ichneumonoidea</taxon>
        <taxon>Braconidae</taxon>
        <taxon>Aphidiinae</taxon>
        <taxon>Aphidius</taxon>
    </lineage>
</organism>
<comment type="similarity">
    <text evidence="10">Belongs to the protein kinase superfamily.</text>
</comment>
<dbReference type="SUPFAM" id="SSF56112">
    <property type="entry name" value="Protein kinase-like (PK-like)"/>
    <property type="match status" value="1"/>
</dbReference>
<dbReference type="GO" id="GO:0005524">
    <property type="term" value="F:ATP binding"/>
    <property type="evidence" value="ECO:0007669"/>
    <property type="project" value="UniProtKB-UniRule"/>
</dbReference>
<dbReference type="EC" id="2.7.11.1" evidence="1"/>
<dbReference type="PROSITE" id="PS50011">
    <property type="entry name" value="PROTEIN_KINASE_DOM"/>
    <property type="match status" value="1"/>
</dbReference>
<keyword evidence="4 9" id="KW-0547">Nucleotide-binding</keyword>
<proteinExistence type="inferred from homology"/>
<dbReference type="Gene3D" id="3.30.200.20">
    <property type="entry name" value="Phosphorylase Kinase, domain 1"/>
    <property type="match status" value="1"/>
</dbReference>
<accession>A0A834XKP9</accession>
<keyword evidence="14" id="KW-1185">Reference proteome</keyword>
<dbReference type="EMBL" id="JACMRX010000005">
    <property type="protein sequence ID" value="KAF7988695.1"/>
    <property type="molecule type" value="Genomic_DNA"/>
</dbReference>
<evidence type="ECO:0000313" key="14">
    <source>
        <dbReference type="Proteomes" id="UP000639338"/>
    </source>
</evidence>
<evidence type="ECO:0000256" key="1">
    <source>
        <dbReference type="ARBA" id="ARBA00012513"/>
    </source>
</evidence>
<evidence type="ECO:0000256" key="9">
    <source>
        <dbReference type="PROSITE-ProRule" id="PRU10141"/>
    </source>
</evidence>
<evidence type="ECO:0000256" key="4">
    <source>
        <dbReference type="ARBA" id="ARBA00022741"/>
    </source>
</evidence>
<dbReference type="InterPro" id="IPR000719">
    <property type="entry name" value="Prot_kinase_dom"/>
</dbReference>
<dbReference type="OrthoDB" id="4062651at2759"/>
<sequence length="321" mass="35871">MASSPRIIISKFGQQKLSPRPTKNSLNISKSLSPKTPTKSPHRLSLSFNIDTPNKSKILNNQLLSPREKYNKENCVVGCGGFGTVYRASYHGNPVAVKIIKRKIDNDTSVESEKNAKLLQHSNIVKVYEIDQGINCSIITMELCGKTLQDKLDESILNKIERIDTWCTITIALEFCHNAGIIHADIKPKNILISADGNIKLADFGNSISTNDIAINKSSGTPGYVAPEVIKGKQPTKSSDIYSLGILAWQLLTRKIPFDGMHAHTILYLSGKGNRPNDEHVDDEFNGEYKNLYRQMWSDDENKRPLINIIIIKLKELLKNT</sequence>
<comment type="catalytic activity">
    <reaction evidence="7">
        <text>L-threonyl-[protein] + ATP = O-phospho-L-threonyl-[protein] + ADP + H(+)</text>
        <dbReference type="Rhea" id="RHEA:46608"/>
        <dbReference type="Rhea" id="RHEA-COMP:11060"/>
        <dbReference type="Rhea" id="RHEA-COMP:11605"/>
        <dbReference type="ChEBI" id="CHEBI:15378"/>
        <dbReference type="ChEBI" id="CHEBI:30013"/>
        <dbReference type="ChEBI" id="CHEBI:30616"/>
        <dbReference type="ChEBI" id="CHEBI:61977"/>
        <dbReference type="ChEBI" id="CHEBI:456216"/>
        <dbReference type="EC" id="2.7.11.1"/>
    </reaction>
</comment>
<evidence type="ECO:0000256" key="10">
    <source>
        <dbReference type="RuleBase" id="RU000304"/>
    </source>
</evidence>
<feature type="binding site" evidence="9">
    <location>
        <position position="98"/>
    </location>
    <ligand>
        <name>ATP</name>
        <dbReference type="ChEBI" id="CHEBI:30616"/>
    </ligand>
</feature>
<dbReference type="SMART" id="SM00220">
    <property type="entry name" value="S_TKc"/>
    <property type="match status" value="1"/>
</dbReference>
<dbReference type="PROSITE" id="PS00107">
    <property type="entry name" value="PROTEIN_KINASE_ATP"/>
    <property type="match status" value="1"/>
</dbReference>
<comment type="catalytic activity">
    <reaction evidence="8">
        <text>L-seryl-[protein] + ATP = O-phospho-L-seryl-[protein] + ADP + H(+)</text>
        <dbReference type="Rhea" id="RHEA:17989"/>
        <dbReference type="Rhea" id="RHEA-COMP:9863"/>
        <dbReference type="Rhea" id="RHEA-COMP:11604"/>
        <dbReference type="ChEBI" id="CHEBI:15378"/>
        <dbReference type="ChEBI" id="CHEBI:29999"/>
        <dbReference type="ChEBI" id="CHEBI:30616"/>
        <dbReference type="ChEBI" id="CHEBI:83421"/>
        <dbReference type="ChEBI" id="CHEBI:456216"/>
        <dbReference type="EC" id="2.7.11.1"/>
    </reaction>
</comment>
<dbReference type="AlphaFoldDB" id="A0A834XKP9"/>
<evidence type="ECO:0000256" key="8">
    <source>
        <dbReference type="ARBA" id="ARBA00048679"/>
    </source>
</evidence>
<feature type="compositionally biased region" description="Low complexity" evidence="11">
    <location>
        <begin position="29"/>
        <end position="39"/>
    </location>
</feature>